<dbReference type="EMBL" id="BK015351">
    <property type="protein sequence ID" value="DAE02763.1"/>
    <property type="molecule type" value="Genomic_DNA"/>
</dbReference>
<keyword evidence="1" id="KW-0812">Transmembrane</keyword>
<proteinExistence type="predicted"/>
<sequence>MPEYFRKEIIVNSSVIVSVITVIGSFTLVYLNSIKDSSDRKYNVRKEQLLKFYVPFYQRYRMGFFPQNQLSTMSIEVRSTFLDIMTQNIHLMEPLSQAMYSDFYLAFLNLAEAENGNPEYPYEKCAQKMDEVFEDLSKTIFIEYRQILKKCHLPVPLK</sequence>
<organism evidence="2">
    <name type="scientific">Siphoviridae sp. ct39g3</name>
    <dbReference type="NCBI Taxonomy" id="2825320"/>
    <lineage>
        <taxon>Viruses</taxon>
        <taxon>Duplodnaviria</taxon>
        <taxon>Heunggongvirae</taxon>
        <taxon>Uroviricota</taxon>
        <taxon>Caudoviricetes</taxon>
    </lineage>
</organism>
<evidence type="ECO:0000313" key="2">
    <source>
        <dbReference type="EMBL" id="DAE02763.1"/>
    </source>
</evidence>
<accession>A0A8S5P8K2</accession>
<reference evidence="2" key="1">
    <citation type="journal article" date="2021" name="Proc. Natl. Acad. Sci. U.S.A.">
        <title>A Catalog of Tens of Thousands of Viruses from Human Metagenomes Reveals Hidden Associations with Chronic Diseases.</title>
        <authorList>
            <person name="Tisza M.J."/>
            <person name="Buck C.B."/>
        </authorList>
    </citation>
    <scope>NUCLEOTIDE SEQUENCE</scope>
    <source>
        <strain evidence="2">Ct39g3</strain>
    </source>
</reference>
<protein>
    <submittedName>
        <fullName evidence="2">Uncharacterized protein</fullName>
    </submittedName>
</protein>
<keyword evidence="1" id="KW-0472">Membrane</keyword>
<feature type="transmembrane region" description="Helical" evidence="1">
    <location>
        <begin position="9"/>
        <end position="31"/>
    </location>
</feature>
<name>A0A8S5P8K2_9CAUD</name>
<evidence type="ECO:0000256" key="1">
    <source>
        <dbReference type="SAM" id="Phobius"/>
    </source>
</evidence>
<keyword evidence="1" id="KW-1133">Transmembrane helix</keyword>